<dbReference type="InterPro" id="IPR049532">
    <property type="entry name" value="GAP1-like_C"/>
</dbReference>
<dbReference type="Pfam" id="PF20052">
    <property type="entry name" value="GAP1-C"/>
    <property type="match status" value="1"/>
</dbReference>
<proteinExistence type="predicted"/>
<evidence type="ECO:0000313" key="6">
    <source>
        <dbReference type="EMBL" id="AGS49281.1"/>
    </source>
</evidence>
<protein>
    <submittedName>
        <fullName evidence="6">Uncharacterized protein</fullName>
    </submittedName>
</protein>
<evidence type="ECO:0000259" key="3">
    <source>
        <dbReference type="Pfam" id="PF20013"/>
    </source>
</evidence>
<organism evidence="6">
    <name type="scientific">uncultured bacterium esnapd2</name>
    <dbReference type="NCBI Taxonomy" id="1366601"/>
    <lineage>
        <taxon>Bacteria</taxon>
        <taxon>environmental samples</taxon>
    </lineage>
</organism>
<evidence type="ECO:0000259" key="4">
    <source>
        <dbReference type="Pfam" id="PF20014"/>
    </source>
</evidence>
<evidence type="ECO:0000256" key="1">
    <source>
        <dbReference type="SAM" id="MobiDB-lite"/>
    </source>
</evidence>
<evidence type="ECO:0000256" key="2">
    <source>
        <dbReference type="SAM" id="Phobius"/>
    </source>
</evidence>
<feature type="domain" description="GTPase-associated protein 1 middle" evidence="4">
    <location>
        <begin position="152"/>
        <end position="253"/>
    </location>
</feature>
<evidence type="ECO:0000259" key="5">
    <source>
        <dbReference type="Pfam" id="PF20052"/>
    </source>
</evidence>
<dbReference type="EMBL" id="KF264539">
    <property type="protein sequence ID" value="AGS49281.1"/>
    <property type="molecule type" value="Genomic_DNA"/>
</dbReference>
<dbReference type="InterPro" id="IPR045401">
    <property type="entry name" value="GAP1-M"/>
</dbReference>
<name>S5TTP0_9BACT</name>
<keyword evidence="2" id="KW-1133">Transmembrane helix</keyword>
<keyword evidence="2" id="KW-0812">Transmembrane</keyword>
<feature type="transmembrane region" description="Helical" evidence="2">
    <location>
        <begin position="182"/>
        <end position="203"/>
    </location>
</feature>
<keyword evidence="2" id="KW-0472">Membrane</keyword>
<dbReference type="InterPro" id="IPR045402">
    <property type="entry name" value="GAP1-N2"/>
</dbReference>
<sequence length="762" mass="83750">MTGSFQSLYYTDCLPGQGLRGGAGFQFQAVSPGVSHETMTLVQRSALYEPPVAWMREQRPVSEYPASLTHVFDGSYVTARGIYLGTEANGTREGNQFTHAIATSQVDSYGMVRPAQLWDAAWWSEKPAASTECPAVDAEPEPGPWGVDRVREWVLGQPDAEEWLIAIRSAFERLSTKGKRRILFVSADAAAVLGWIAAGTLLLPQEQAIRVGFRVFAMNPHQSQHDVLALHPDWAGSYANTSRNAEFVVFDLATGKRSEIEPTEAARHWVPQFLRADPFDVVDAVELTHQFAQGRAEQPADRLAASIILSGRELTGPAEAGQLATWLAGQSLLSGEDVLEPLVEAALAVGPDLATLRELDATVLRMAQGTRLAARVGLELLRAELDAIAAGRGALPAEALTVHPWSDEDRRLAAQLVERAANTVAPQYMDLVLRTASRFNVRPLISQFTPGANRFVQWWSEHPTPALDPNRWPEGQHLVDLLKDRLRQQFDNRPSTADAVRQHWWKLLRSSASDPHDPLDGTVIAAALEHGGPEELTMFLGAVPGPLPETLAKASFDVLEKALRTTVSVRDLDLLAHVVARVGPPPKASRLQTLVNHDRELTAWIAGIRVGSAPPRDKPLAVSEQVFAARGPELEDLLLRASIVVAKLAVDQGGRYLHELLARKLPARLDEPELGNAAVALTFVVAMSEKCAAEIVRRLDRVIDKWVQQVDEDRKTAVRSILATLEPVYLEVWDDSRGAKPASEPKQAKRGWFNRRKDNEEA</sequence>
<dbReference type="Pfam" id="PF20013">
    <property type="entry name" value="GAP1-N2"/>
    <property type="match status" value="1"/>
</dbReference>
<feature type="domain" description="GTPase-associated protein 1-like C-terminal" evidence="5">
    <location>
        <begin position="273"/>
        <end position="538"/>
    </location>
</feature>
<accession>S5TTP0</accession>
<dbReference type="Pfam" id="PF20014">
    <property type="entry name" value="GAP1-M"/>
    <property type="match status" value="1"/>
</dbReference>
<feature type="domain" description="GTPase-associated protein 1 N-terminal" evidence="3">
    <location>
        <begin position="5"/>
        <end position="138"/>
    </location>
</feature>
<dbReference type="AlphaFoldDB" id="S5TTP0"/>
<reference evidence="6" key="1">
    <citation type="journal article" date="2013" name="Proc. Natl. Acad. Sci. U.S.A.">
        <title>Mapping gene clusters within arrayed metagenomic libraries to expand the structural diversity of biomedically relevant natural products.</title>
        <authorList>
            <person name="Owen J.G."/>
            <person name="Reddy B.V."/>
            <person name="Ternei M.A."/>
            <person name="Charlop-Powers Z."/>
            <person name="Calle P.Y."/>
            <person name="Kim J.H."/>
            <person name="Brady S.F."/>
        </authorList>
    </citation>
    <scope>NUCLEOTIDE SEQUENCE</scope>
</reference>
<feature type="region of interest" description="Disordered" evidence="1">
    <location>
        <begin position="737"/>
        <end position="762"/>
    </location>
</feature>